<dbReference type="EMBL" id="JAZDUA010000021">
    <property type="protein sequence ID" value="KAK7872691.1"/>
    <property type="molecule type" value="Genomic_DNA"/>
</dbReference>
<reference evidence="7 8" key="1">
    <citation type="submission" date="2024-03" db="EMBL/GenBank/DDBJ databases">
        <title>The genome assembly and annotation of the cricket Gryllus longicercus Weissman &amp; Gray.</title>
        <authorList>
            <person name="Szrajer S."/>
            <person name="Gray D."/>
            <person name="Ylla G."/>
        </authorList>
    </citation>
    <scope>NUCLEOTIDE SEQUENCE [LARGE SCALE GENOMIC DNA]</scope>
    <source>
        <strain evidence="7">DAG 2021-001</strain>
        <tissue evidence="7">Whole body minus gut</tissue>
    </source>
</reference>
<proteinExistence type="inferred from homology"/>
<evidence type="ECO:0000256" key="6">
    <source>
        <dbReference type="RuleBase" id="RU362006"/>
    </source>
</evidence>
<name>A0AAN9VZ75_9ORTH</name>
<comment type="similarity">
    <text evidence="2 6">Belongs to the DP1 family.</text>
</comment>
<dbReference type="Pfam" id="PF03134">
    <property type="entry name" value="TB2_DP1_HVA22"/>
    <property type="match status" value="1"/>
</dbReference>
<feature type="transmembrane region" description="Helical" evidence="6">
    <location>
        <begin position="102"/>
        <end position="123"/>
    </location>
</feature>
<evidence type="ECO:0000256" key="3">
    <source>
        <dbReference type="ARBA" id="ARBA00022692"/>
    </source>
</evidence>
<protein>
    <recommendedName>
        <fullName evidence="6">Receptor expression-enhancing protein</fullName>
    </recommendedName>
</protein>
<evidence type="ECO:0000256" key="4">
    <source>
        <dbReference type="ARBA" id="ARBA00022989"/>
    </source>
</evidence>
<gene>
    <name evidence="7" type="ORF">R5R35_002680</name>
</gene>
<keyword evidence="4 6" id="KW-1133">Transmembrane helix</keyword>
<comment type="caution">
    <text evidence="7">The sequence shown here is derived from an EMBL/GenBank/DDBJ whole genome shotgun (WGS) entry which is preliminary data.</text>
</comment>
<keyword evidence="5 6" id="KW-0472">Membrane</keyword>
<feature type="transmembrane region" description="Helical" evidence="6">
    <location>
        <begin position="50"/>
        <end position="81"/>
    </location>
</feature>
<dbReference type="PANTHER" id="PTHR12300">
    <property type="entry name" value="HVA22-LIKE PROTEINS"/>
    <property type="match status" value="1"/>
</dbReference>
<evidence type="ECO:0000256" key="2">
    <source>
        <dbReference type="ARBA" id="ARBA00008573"/>
    </source>
</evidence>
<keyword evidence="8" id="KW-1185">Reference proteome</keyword>
<dbReference type="GO" id="GO:0016020">
    <property type="term" value="C:membrane"/>
    <property type="evidence" value="ECO:0007669"/>
    <property type="project" value="UniProtKB-SubCell"/>
</dbReference>
<dbReference type="InterPro" id="IPR004345">
    <property type="entry name" value="TB2_DP1_HVA22"/>
</dbReference>
<organism evidence="7 8">
    <name type="scientific">Gryllus longicercus</name>
    <dbReference type="NCBI Taxonomy" id="2509291"/>
    <lineage>
        <taxon>Eukaryota</taxon>
        <taxon>Metazoa</taxon>
        <taxon>Ecdysozoa</taxon>
        <taxon>Arthropoda</taxon>
        <taxon>Hexapoda</taxon>
        <taxon>Insecta</taxon>
        <taxon>Pterygota</taxon>
        <taxon>Neoptera</taxon>
        <taxon>Polyneoptera</taxon>
        <taxon>Orthoptera</taxon>
        <taxon>Ensifera</taxon>
        <taxon>Gryllidea</taxon>
        <taxon>Grylloidea</taxon>
        <taxon>Gryllidae</taxon>
        <taxon>Gryllinae</taxon>
        <taxon>Gryllus</taxon>
    </lineage>
</organism>
<evidence type="ECO:0000256" key="1">
    <source>
        <dbReference type="ARBA" id="ARBA00004141"/>
    </source>
</evidence>
<feature type="transmembrane region" description="Helical" evidence="6">
    <location>
        <begin position="129"/>
        <end position="152"/>
    </location>
</feature>
<evidence type="ECO:0000313" key="8">
    <source>
        <dbReference type="Proteomes" id="UP001378592"/>
    </source>
</evidence>
<comment type="subcellular location">
    <subcellularLocation>
        <location evidence="1 6">Membrane</location>
        <topology evidence="1 6">Multi-pass membrane protein</topology>
    </subcellularLocation>
</comment>
<dbReference type="AlphaFoldDB" id="A0AAN9VZ75"/>
<sequence>MNMKEQNQNASMTSRIAALKESLNEALHNPEYQWTPVMAWAENKTGVNRLYLFLGFVVFMALYLVFGYAGQLISNVVGFMYPAYRSMKALETPAKDDDVKWLTYWVVFAFFSTFEYFSDILLYWIPFYWLFKCLFYIWCFVPLDSNGSLVIYHRLIRPRFLRHQQQVDNVLDLADTVKSTAYKAAGLATQEFLKKDS</sequence>
<evidence type="ECO:0000256" key="5">
    <source>
        <dbReference type="ARBA" id="ARBA00023136"/>
    </source>
</evidence>
<dbReference type="PANTHER" id="PTHR12300:SF161">
    <property type="entry name" value="RECEPTOR EXPRESSION-ENHANCING PROTEIN"/>
    <property type="match status" value="1"/>
</dbReference>
<dbReference type="Proteomes" id="UP001378592">
    <property type="component" value="Unassembled WGS sequence"/>
</dbReference>
<accession>A0AAN9VZ75</accession>
<keyword evidence="3 6" id="KW-0812">Transmembrane</keyword>
<evidence type="ECO:0000313" key="7">
    <source>
        <dbReference type="EMBL" id="KAK7872691.1"/>
    </source>
</evidence>